<dbReference type="AlphaFoldDB" id="A0A452YAI8"/>
<reference evidence="2" key="3">
    <citation type="journal article" date="2017" name="Nature">
        <title>Genome sequence of the progenitor of the wheat D genome Aegilops tauschii.</title>
        <authorList>
            <person name="Luo M.C."/>
            <person name="Gu Y.Q."/>
            <person name="Puiu D."/>
            <person name="Wang H."/>
            <person name="Twardziok S.O."/>
            <person name="Deal K.R."/>
            <person name="Huo N."/>
            <person name="Zhu T."/>
            <person name="Wang L."/>
            <person name="Wang Y."/>
            <person name="McGuire P.E."/>
            <person name="Liu S."/>
            <person name="Long H."/>
            <person name="Ramasamy R.K."/>
            <person name="Rodriguez J.C."/>
            <person name="Van S.L."/>
            <person name="Yuan L."/>
            <person name="Wang Z."/>
            <person name="Xia Z."/>
            <person name="Xiao L."/>
            <person name="Anderson O.D."/>
            <person name="Ouyang S."/>
            <person name="Liang Y."/>
            <person name="Zimin A.V."/>
            <person name="Pertea G."/>
            <person name="Qi P."/>
            <person name="Bennetzen J.L."/>
            <person name="Dai X."/>
            <person name="Dawson M.W."/>
            <person name="Muller H.G."/>
            <person name="Kugler K."/>
            <person name="Rivarola-Duarte L."/>
            <person name="Spannagl M."/>
            <person name="Mayer K.F.X."/>
            <person name="Lu F.H."/>
            <person name="Bevan M.W."/>
            <person name="Leroy P."/>
            <person name="Li P."/>
            <person name="You F.M."/>
            <person name="Sun Q."/>
            <person name="Liu Z."/>
            <person name="Lyons E."/>
            <person name="Wicker T."/>
            <person name="Salzberg S.L."/>
            <person name="Devos K.M."/>
            <person name="Dvorak J."/>
        </authorList>
    </citation>
    <scope>NUCLEOTIDE SEQUENCE [LARGE SCALE GENOMIC DNA]</scope>
    <source>
        <strain evidence="2">cv. AL8/78</strain>
    </source>
</reference>
<accession>A0A452YAI8</accession>
<protein>
    <submittedName>
        <fullName evidence="2">Uncharacterized protein</fullName>
    </submittedName>
</protein>
<reference evidence="3" key="1">
    <citation type="journal article" date="2014" name="Science">
        <title>Ancient hybridizations among the ancestral genomes of bread wheat.</title>
        <authorList>
            <consortium name="International Wheat Genome Sequencing Consortium,"/>
            <person name="Marcussen T."/>
            <person name="Sandve S.R."/>
            <person name="Heier L."/>
            <person name="Spannagl M."/>
            <person name="Pfeifer M."/>
            <person name="Jakobsen K.S."/>
            <person name="Wulff B.B."/>
            <person name="Steuernagel B."/>
            <person name="Mayer K.F."/>
            <person name="Olsen O.A."/>
        </authorList>
    </citation>
    <scope>NUCLEOTIDE SEQUENCE [LARGE SCALE GENOMIC DNA]</scope>
    <source>
        <strain evidence="3">cv. AL8/78</strain>
    </source>
</reference>
<dbReference type="Proteomes" id="UP000015105">
    <property type="component" value="Chromosome 1D"/>
</dbReference>
<evidence type="ECO:0000313" key="3">
    <source>
        <dbReference type="Proteomes" id="UP000015105"/>
    </source>
</evidence>
<keyword evidence="3" id="KW-1185">Reference proteome</keyword>
<proteinExistence type="predicted"/>
<feature type="compositionally biased region" description="Pro residues" evidence="1">
    <location>
        <begin position="1"/>
        <end position="11"/>
    </location>
</feature>
<organism evidence="2 3">
    <name type="scientific">Aegilops tauschii subsp. strangulata</name>
    <name type="common">Goatgrass</name>
    <dbReference type="NCBI Taxonomy" id="200361"/>
    <lineage>
        <taxon>Eukaryota</taxon>
        <taxon>Viridiplantae</taxon>
        <taxon>Streptophyta</taxon>
        <taxon>Embryophyta</taxon>
        <taxon>Tracheophyta</taxon>
        <taxon>Spermatophyta</taxon>
        <taxon>Magnoliopsida</taxon>
        <taxon>Liliopsida</taxon>
        <taxon>Poales</taxon>
        <taxon>Poaceae</taxon>
        <taxon>BOP clade</taxon>
        <taxon>Pooideae</taxon>
        <taxon>Triticodae</taxon>
        <taxon>Triticeae</taxon>
        <taxon>Triticinae</taxon>
        <taxon>Aegilops</taxon>
    </lineage>
</organism>
<evidence type="ECO:0000313" key="2">
    <source>
        <dbReference type="EnsemblPlants" id="AET1Gv20356600.16"/>
    </source>
</evidence>
<reference evidence="2" key="4">
    <citation type="submission" date="2019-03" db="UniProtKB">
        <authorList>
            <consortium name="EnsemblPlants"/>
        </authorList>
    </citation>
    <scope>IDENTIFICATION</scope>
</reference>
<evidence type="ECO:0000256" key="1">
    <source>
        <dbReference type="SAM" id="MobiDB-lite"/>
    </source>
</evidence>
<sequence>RDWPPTNPPPSNLRFPTPVAALSSFSPDPKSAGDPALLPPPDQVCHRSRSSSSSWHARLLPPPGTRAAIPAPPSSSWHVRRRPRTSFLLLASVPPPPHLLPAPSTRAASAAPCSSCHARRRPDLPCRTLLPGSCRRPAHICTSSGHRHIFSMLLHHSGGKEATVTTPTYFFLCCYIAGPNCGEDAVLGVWQVVCVHTNWRLCVCRVHQVGSQCTRE</sequence>
<reference evidence="2" key="5">
    <citation type="journal article" date="2021" name="G3 (Bethesda)">
        <title>Aegilops tauschii genome assembly Aet v5.0 features greater sequence contiguity and improved annotation.</title>
        <authorList>
            <person name="Wang L."/>
            <person name="Zhu T."/>
            <person name="Rodriguez J.C."/>
            <person name="Deal K.R."/>
            <person name="Dubcovsky J."/>
            <person name="McGuire P.E."/>
            <person name="Lux T."/>
            <person name="Spannagl M."/>
            <person name="Mayer K.F.X."/>
            <person name="Baldrich P."/>
            <person name="Meyers B.C."/>
            <person name="Huo N."/>
            <person name="Gu Y.Q."/>
            <person name="Zhou H."/>
            <person name="Devos K.M."/>
            <person name="Bennetzen J.L."/>
            <person name="Unver T."/>
            <person name="Budak H."/>
            <person name="Gulick P.J."/>
            <person name="Galiba G."/>
            <person name="Kalapos B."/>
            <person name="Nelson D.R."/>
            <person name="Li P."/>
            <person name="You F.M."/>
            <person name="Luo M.C."/>
            <person name="Dvorak J."/>
        </authorList>
    </citation>
    <scope>NUCLEOTIDE SEQUENCE [LARGE SCALE GENOMIC DNA]</scope>
    <source>
        <strain evidence="2">cv. AL8/78</strain>
    </source>
</reference>
<feature type="region of interest" description="Disordered" evidence="1">
    <location>
        <begin position="1"/>
        <end position="78"/>
    </location>
</feature>
<reference evidence="3" key="2">
    <citation type="journal article" date="2017" name="Nat. Plants">
        <title>The Aegilops tauschii genome reveals multiple impacts of transposons.</title>
        <authorList>
            <person name="Zhao G."/>
            <person name="Zou C."/>
            <person name="Li K."/>
            <person name="Wang K."/>
            <person name="Li T."/>
            <person name="Gao L."/>
            <person name="Zhang X."/>
            <person name="Wang H."/>
            <person name="Yang Z."/>
            <person name="Liu X."/>
            <person name="Jiang W."/>
            <person name="Mao L."/>
            <person name="Kong X."/>
            <person name="Jiao Y."/>
            <person name="Jia J."/>
        </authorList>
    </citation>
    <scope>NUCLEOTIDE SEQUENCE [LARGE SCALE GENOMIC DNA]</scope>
    <source>
        <strain evidence="3">cv. AL8/78</strain>
    </source>
</reference>
<dbReference type="Gramene" id="AET1Gv20356600.16">
    <property type="protein sequence ID" value="AET1Gv20356600.16"/>
    <property type="gene ID" value="AET1Gv20356600"/>
</dbReference>
<name>A0A452YAI8_AEGTS</name>
<dbReference type="EnsemblPlants" id="AET1Gv20356600.16">
    <property type="protein sequence ID" value="AET1Gv20356600.16"/>
    <property type="gene ID" value="AET1Gv20356600"/>
</dbReference>